<gene>
    <name evidence="2" type="ORF">BOW51_11755</name>
</gene>
<evidence type="ECO:0000313" key="2">
    <source>
        <dbReference type="EMBL" id="OOZ34950.1"/>
    </source>
</evidence>
<proteinExistence type="predicted"/>
<dbReference type="RefSeq" id="WP_078488194.1">
    <property type="nucleotide sequence ID" value="NZ_MPRJ01000100.1"/>
</dbReference>
<protein>
    <recommendedName>
        <fullName evidence="4">AMIN domain-containing protein</fullName>
    </recommendedName>
</protein>
<organism evidence="2 3">
    <name type="scientific">Solemya velesiana gill symbiont</name>
    <dbReference type="NCBI Taxonomy" id="1918948"/>
    <lineage>
        <taxon>Bacteria</taxon>
        <taxon>Pseudomonadati</taxon>
        <taxon>Pseudomonadota</taxon>
        <taxon>Gammaproteobacteria</taxon>
        <taxon>sulfur-oxidizing symbionts</taxon>
    </lineage>
</organism>
<name>A0A1T2KQH9_9GAMM</name>
<evidence type="ECO:0000313" key="3">
    <source>
        <dbReference type="Proteomes" id="UP000190896"/>
    </source>
</evidence>
<keyword evidence="1" id="KW-0732">Signal</keyword>
<evidence type="ECO:0008006" key="4">
    <source>
        <dbReference type="Google" id="ProtNLM"/>
    </source>
</evidence>
<dbReference type="Proteomes" id="UP000190896">
    <property type="component" value="Unassembled WGS sequence"/>
</dbReference>
<feature type="chain" id="PRO_5013091907" description="AMIN domain-containing protein" evidence="1">
    <location>
        <begin position="23"/>
        <end position="105"/>
    </location>
</feature>
<feature type="signal peptide" evidence="1">
    <location>
        <begin position="1"/>
        <end position="22"/>
    </location>
</feature>
<dbReference type="AlphaFoldDB" id="A0A1T2KQH9"/>
<keyword evidence="3" id="KW-1185">Reference proteome</keyword>
<dbReference type="EMBL" id="MPRJ01000100">
    <property type="protein sequence ID" value="OOZ34950.1"/>
    <property type="molecule type" value="Genomic_DNA"/>
</dbReference>
<comment type="caution">
    <text evidence="2">The sequence shown here is derived from an EMBL/GenBank/DDBJ whole genome shotgun (WGS) entry which is preliminary data.</text>
</comment>
<evidence type="ECO:0000256" key="1">
    <source>
        <dbReference type="SAM" id="SignalP"/>
    </source>
</evidence>
<sequence>MRSYILKLVLAVMLCVTAGAWAVESAPAREDVPRIVRSSVGFLNSVDLSAGRIMIGERYYSLAIDVAPAYLQSLVGRQVSYSLSSGREGVKVVNLQVHDPVNGHR</sequence>
<accession>A0A1T2KQH9</accession>
<reference evidence="2 3" key="1">
    <citation type="submission" date="2016-11" db="EMBL/GenBank/DDBJ databases">
        <title>Mixed transmission modes and dynamic genome evolution in an obligate animal-bacterial symbiosis.</title>
        <authorList>
            <person name="Russell S.L."/>
            <person name="Corbett-Detig R.B."/>
            <person name="Cavanaugh C.M."/>
        </authorList>
    </citation>
    <scope>NUCLEOTIDE SEQUENCE [LARGE SCALE GENOMIC DNA]</scope>
    <source>
        <strain evidence="2">Se-Cadez</strain>
    </source>
</reference>